<dbReference type="CDD" id="cd00082">
    <property type="entry name" value="HisKA"/>
    <property type="match status" value="1"/>
</dbReference>
<dbReference type="PRINTS" id="PR00344">
    <property type="entry name" value="BCTRLSENSOR"/>
</dbReference>
<reference evidence="13" key="2">
    <citation type="submission" date="2020-09" db="EMBL/GenBank/DDBJ databases">
        <authorList>
            <person name="Sun Q."/>
            <person name="Ohkuma M."/>
        </authorList>
    </citation>
    <scope>NUCLEOTIDE SEQUENCE</scope>
    <source>
        <strain evidence="13">JCM 30804</strain>
    </source>
</reference>
<protein>
    <recommendedName>
        <fullName evidence="3">histidine kinase</fullName>
        <ecNumber evidence="3">2.7.13.3</ecNumber>
    </recommendedName>
</protein>
<dbReference type="GO" id="GO:0005886">
    <property type="term" value="C:plasma membrane"/>
    <property type="evidence" value="ECO:0007669"/>
    <property type="project" value="UniProtKB-SubCell"/>
</dbReference>
<dbReference type="PANTHER" id="PTHR44936:SF10">
    <property type="entry name" value="SENSOR PROTEIN RSTB"/>
    <property type="match status" value="1"/>
</dbReference>
<organism evidence="13 14">
    <name type="scientific">Shewanella gelidii</name>
    <dbReference type="NCBI Taxonomy" id="1642821"/>
    <lineage>
        <taxon>Bacteria</taxon>
        <taxon>Pseudomonadati</taxon>
        <taxon>Pseudomonadota</taxon>
        <taxon>Gammaproteobacteria</taxon>
        <taxon>Alteromonadales</taxon>
        <taxon>Shewanellaceae</taxon>
        <taxon>Shewanella</taxon>
    </lineage>
</organism>
<keyword evidence="7" id="KW-0547">Nucleotide-binding</keyword>
<dbReference type="EC" id="2.7.13.3" evidence="3"/>
<evidence type="ECO:0000256" key="8">
    <source>
        <dbReference type="ARBA" id="ARBA00022777"/>
    </source>
</evidence>
<keyword evidence="14" id="KW-1185">Reference proteome</keyword>
<comment type="catalytic activity">
    <reaction evidence="1">
        <text>ATP + protein L-histidine = ADP + protein N-phospho-L-histidine.</text>
        <dbReference type="EC" id="2.7.13.3"/>
    </reaction>
</comment>
<dbReference type="PROSITE" id="PS50109">
    <property type="entry name" value="HIS_KIN"/>
    <property type="match status" value="1"/>
</dbReference>
<dbReference type="PANTHER" id="PTHR44936">
    <property type="entry name" value="SENSOR PROTEIN CREC"/>
    <property type="match status" value="1"/>
</dbReference>
<keyword evidence="9" id="KW-0067">ATP-binding</keyword>
<dbReference type="Gene3D" id="6.10.340.10">
    <property type="match status" value="1"/>
</dbReference>
<dbReference type="CDD" id="cd06225">
    <property type="entry name" value="HAMP"/>
    <property type="match status" value="1"/>
</dbReference>
<dbReference type="InterPro" id="IPR003661">
    <property type="entry name" value="HisK_dim/P_dom"/>
</dbReference>
<keyword evidence="6" id="KW-0808">Transferase</keyword>
<dbReference type="EMBL" id="BMPZ01000007">
    <property type="protein sequence ID" value="GGI86032.1"/>
    <property type="molecule type" value="Genomic_DNA"/>
</dbReference>
<evidence type="ECO:0000313" key="13">
    <source>
        <dbReference type="EMBL" id="GGI86032.1"/>
    </source>
</evidence>
<sequence length="594" mass="66071">MSIKRYVFLVFGTLIVLLGLSQIFIAQYFKDQLQAQLQTSSRALSQDIIDVVIEQAGDWPDLLDDMPQEEFERVISMHPPSQPQVSGSDLPNHEVLEEILSERQHHALAQELAEELSMVDDEIAKMDESVHELATQIKDIGIQYRANPDMQAQKERAKHKAKVVALMQKETQAIQKERQQIVALQKQAAKVYEQRLKEAVRNIEIRTEDWLDSGRVMIVQSRFDTAPKPIPSKVVQEGITGLPDESKRLNMHEGLNQASYESLHSQGSTIRELQLASNDANNGLEQFSETIFVLIGLSCVIALFLTYWLSHHVSQPLIQLRQGHQQLGSGQLGIQVKESGIEEIKQILAGFNGMSRQLASLSEKTALMTQQQNLADIGQITRGIAHSLRNPLHTLGLLSDQLSQEVEQSTRFDLAQKVQQKIAHMDKSIQALLTLAAGSVSRSQAIPIQGVIQDILLELSIGGSKLDVTGLTTQEDENSYLVMGAESEVRSILHAVIINAVEACEQRPRVAIDLRQEGRTTVVEITDWGKGIDEQVRGHLFEPHVTTKTEGSGMGIYIASKLVESHYGGEIRYRDNPDGGTIATVTFQIDKAGE</sequence>
<dbReference type="SUPFAM" id="SSF55874">
    <property type="entry name" value="ATPase domain of HSP90 chaperone/DNA topoisomerase II/histidine kinase"/>
    <property type="match status" value="1"/>
</dbReference>
<keyword evidence="4" id="KW-0472">Membrane</keyword>
<dbReference type="InterPro" id="IPR036890">
    <property type="entry name" value="HATPase_C_sf"/>
</dbReference>
<feature type="domain" description="HAMP" evidence="12">
    <location>
        <begin position="311"/>
        <end position="363"/>
    </location>
</feature>
<dbReference type="PROSITE" id="PS50885">
    <property type="entry name" value="HAMP"/>
    <property type="match status" value="1"/>
</dbReference>
<comment type="caution">
    <text evidence="13">The sequence shown here is derived from an EMBL/GenBank/DDBJ whole genome shotgun (WGS) entry which is preliminary data.</text>
</comment>
<dbReference type="SUPFAM" id="SSF47384">
    <property type="entry name" value="Homodimeric domain of signal transducing histidine kinase"/>
    <property type="match status" value="1"/>
</dbReference>
<dbReference type="Pfam" id="PF02518">
    <property type="entry name" value="HATPase_c"/>
    <property type="match status" value="1"/>
</dbReference>
<evidence type="ECO:0000256" key="2">
    <source>
        <dbReference type="ARBA" id="ARBA00004651"/>
    </source>
</evidence>
<reference evidence="13" key="1">
    <citation type="journal article" date="2014" name="Int. J. Syst. Evol. Microbiol.">
        <title>Complete genome sequence of Corynebacterium casei LMG S-19264T (=DSM 44701T), isolated from a smear-ripened cheese.</title>
        <authorList>
            <consortium name="US DOE Joint Genome Institute (JGI-PGF)"/>
            <person name="Walter F."/>
            <person name="Albersmeier A."/>
            <person name="Kalinowski J."/>
            <person name="Ruckert C."/>
        </authorList>
    </citation>
    <scope>NUCLEOTIDE SEQUENCE</scope>
    <source>
        <strain evidence="13">JCM 30804</strain>
    </source>
</reference>
<evidence type="ECO:0000256" key="10">
    <source>
        <dbReference type="SAM" id="Coils"/>
    </source>
</evidence>
<evidence type="ECO:0000259" key="11">
    <source>
        <dbReference type="PROSITE" id="PS50109"/>
    </source>
</evidence>
<dbReference type="InterPro" id="IPR050980">
    <property type="entry name" value="2C_sensor_his_kinase"/>
</dbReference>
<feature type="domain" description="Histidine kinase" evidence="11">
    <location>
        <begin position="383"/>
        <end position="591"/>
    </location>
</feature>
<dbReference type="Proteomes" id="UP000613743">
    <property type="component" value="Unassembled WGS sequence"/>
</dbReference>
<evidence type="ECO:0000256" key="3">
    <source>
        <dbReference type="ARBA" id="ARBA00012438"/>
    </source>
</evidence>
<dbReference type="Gene3D" id="3.30.565.10">
    <property type="entry name" value="Histidine kinase-like ATPase, C-terminal domain"/>
    <property type="match status" value="1"/>
</dbReference>
<evidence type="ECO:0000256" key="6">
    <source>
        <dbReference type="ARBA" id="ARBA00022679"/>
    </source>
</evidence>
<proteinExistence type="predicted"/>
<dbReference type="InterPro" id="IPR004358">
    <property type="entry name" value="Sig_transdc_His_kin-like_C"/>
</dbReference>
<dbReference type="InterPro" id="IPR036097">
    <property type="entry name" value="HisK_dim/P_sf"/>
</dbReference>
<keyword evidence="4" id="KW-1003">Cell membrane</keyword>
<feature type="coiled-coil region" evidence="10">
    <location>
        <begin position="167"/>
        <end position="202"/>
    </location>
</feature>
<dbReference type="InterPro" id="IPR005467">
    <property type="entry name" value="His_kinase_dom"/>
</dbReference>
<accession>A0A917JTD2</accession>
<name>A0A917JTD2_9GAMM</name>
<dbReference type="SMART" id="SM00387">
    <property type="entry name" value="HATPase_c"/>
    <property type="match status" value="1"/>
</dbReference>
<dbReference type="Gene3D" id="1.10.287.130">
    <property type="match status" value="1"/>
</dbReference>
<keyword evidence="10" id="KW-0175">Coiled coil</keyword>
<evidence type="ECO:0000256" key="7">
    <source>
        <dbReference type="ARBA" id="ARBA00022741"/>
    </source>
</evidence>
<comment type="subcellular location">
    <subcellularLocation>
        <location evidence="2">Cell membrane</location>
        <topology evidence="2">Multi-pass membrane protein</topology>
    </subcellularLocation>
</comment>
<evidence type="ECO:0000256" key="9">
    <source>
        <dbReference type="ARBA" id="ARBA00022840"/>
    </source>
</evidence>
<dbReference type="SUPFAM" id="SSF158472">
    <property type="entry name" value="HAMP domain-like"/>
    <property type="match status" value="1"/>
</dbReference>
<evidence type="ECO:0000256" key="4">
    <source>
        <dbReference type="ARBA" id="ARBA00022475"/>
    </source>
</evidence>
<dbReference type="RefSeq" id="WP_188921296.1">
    <property type="nucleotide sequence ID" value="NZ_BMPZ01000007.1"/>
</dbReference>
<dbReference type="GO" id="GO:0000155">
    <property type="term" value="F:phosphorelay sensor kinase activity"/>
    <property type="evidence" value="ECO:0007669"/>
    <property type="project" value="InterPro"/>
</dbReference>
<dbReference type="GO" id="GO:0005524">
    <property type="term" value="F:ATP binding"/>
    <property type="evidence" value="ECO:0007669"/>
    <property type="project" value="UniProtKB-KW"/>
</dbReference>
<evidence type="ECO:0000256" key="1">
    <source>
        <dbReference type="ARBA" id="ARBA00000085"/>
    </source>
</evidence>
<dbReference type="InterPro" id="IPR003660">
    <property type="entry name" value="HAMP_dom"/>
</dbReference>
<gene>
    <name evidence="13" type="ORF">GCM10009332_24210</name>
</gene>
<dbReference type="SMART" id="SM00304">
    <property type="entry name" value="HAMP"/>
    <property type="match status" value="1"/>
</dbReference>
<dbReference type="InterPro" id="IPR003594">
    <property type="entry name" value="HATPase_dom"/>
</dbReference>
<keyword evidence="5" id="KW-0597">Phosphoprotein</keyword>
<evidence type="ECO:0000313" key="14">
    <source>
        <dbReference type="Proteomes" id="UP000613743"/>
    </source>
</evidence>
<keyword evidence="8" id="KW-0418">Kinase</keyword>
<evidence type="ECO:0000259" key="12">
    <source>
        <dbReference type="PROSITE" id="PS50885"/>
    </source>
</evidence>
<dbReference type="AlphaFoldDB" id="A0A917JTD2"/>
<evidence type="ECO:0000256" key="5">
    <source>
        <dbReference type="ARBA" id="ARBA00022553"/>
    </source>
</evidence>